<keyword evidence="1" id="KW-0175">Coiled coil</keyword>
<keyword evidence="2" id="KW-0812">Transmembrane</keyword>
<organism evidence="3 4">
    <name type="scientific">Mycoplasmopsis gallinarum</name>
    <dbReference type="NCBI Taxonomy" id="29557"/>
    <lineage>
        <taxon>Bacteria</taxon>
        <taxon>Bacillati</taxon>
        <taxon>Mycoplasmatota</taxon>
        <taxon>Mycoplasmoidales</taxon>
        <taxon>Metamycoplasmataceae</taxon>
        <taxon>Mycoplasmopsis</taxon>
    </lineage>
</organism>
<dbReference type="RefSeq" id="WP_063626197.1">
    <property type="nucleotide sequence ID" value="NZ_LVLH01000035.1"/>
</dbReference>
<protein>
    <submittedName>
        <fullName evidence="3">Uncharacterized protein</fullName>
    </submittedName>
</protein>
<keyword evidence="2" id="KW-0472">Membrane</keyword>
<reference evidence="3 4" key="1">
    <citation type="submission" date="2016-03" db="EMBL/GenBank/DDBJ databases">
        <title>Genome sequence of Mycoplasma gallinarum strain Mgn_IPT.</title>
        <authorList>
            <person name="Yacoub E."/>
            <person name="Sirand-Pugnet P."/>
            <person name="Barre A."/>
            <person name="Maurier F."/>
            <person name="Blanchard A."/>
            <person name="Ben Abdelmoumen B.M."/>
        </authorList>
    </citation>
    <scope>NUCLEOTIDE SEQUENCE [LARGE SCALE GENOMIC DNA]</scope>
    <source>
        <strain evidence="3 4">Mgn_IPT</strain>
    </source>
</reference>
<accession>A0A168RCM3</accession>
<dbReference type="OrthoDB" id="394221at2"/>
<dbReference type="NCBIfam" id="NF045932">
    <property type="entry name" value="MAG3090_fam_N"/>
    <property type="match status" value="1"/>
</dbReference>
<evidence type="ECO:0000313" key="3">
    <source>
        <dbReference type="EMBL" id="OAB48842.1"/>
    </source>
</evidence>
<gene>
    <name evidence="3" type="ORF">MGALLINA_04130</name>
</gene>
<feature type="transmembrane region" description="Helical" evidence="2">
    <location>
        <begin position="434"/>
        <end position="458"/>
    </location>
</feature>
<keyword evidence="4" id="KW-1185">Reference proteome</keyword>
<evidence type="ECO:0000313" key="4">
    <source>
        <dbReference type="Proteomes" id="UP000076983"/>
    </source>
</evidence>
<dbReference type="Proteomes" id="UP000076983">
    <property type="component" value="Unassembled WGS sequence"/>
</dbReference>
<sequence length="470" mass="54453">MKRLNCTYEVSKDAQYPWLLKHPKIKSGLAKFKTRQEALEWYMLLNFETAIWFQNEKRIFAGQLTIDNDDKKWFYYIKTAGFDGGATYEGMCEELNINPKKFTHNNDEAAKRLKNLDFVLLHDPNTYFPPELEIAKKERKDVVDVEALRSEIEELKSELQAREEQTAEISLLKEELEKSRNHTNEVEDKVNITEKTIVKTIYEYDLSKAKDTVEYREFINLDSNDYIAALVLYLNKLETVRDNLVETVVSKAEYNRIEKNFNDLAHQIVSLNDKEFKNKPYLQKIIEKLNNVETEILNSLTVKEDLNDEPVNNAYYYNKSRSLNIPVSYETSFVLVGLIHAGFVPRSEYPYPIDYVANDFNYGIVVLEKEPTTVTKASVCESKKEECNGCESKCACAENCKCDDKDFWNNQALAQRLDGEANENALVSEKESGWFTFWVIFLLLILIGLVVIATLALLQYFGVGLYFPVN</sequence>
<evidence type="ECO:0000256" key="2">
    <source>
        <dbReference type="SAM" id="Phobius"/>
    </source>
</evidence>
<feature type="coiled-coil region" evidence="1">
    <location>
        <begin position="142"/>
        <end position="189"/>
    </location>
</feature>
<name>A0A168RCM3_9BACT</name>
<evidence type="ECO:0000256" key="1">
    <source>
        <dbReference type="SAM" id="Coils"/>
    </source>
</evidence>
<dbReference type="EMBL" id="LVLH01000035">
    <property type="protein sequence ID" value="OAB48842.1"/>
    <property type="molecule type" value="Genomic_DNA"/>
</dbReference>
<keyword evidence="2" id="KW-1133">Transmembrane helix</keyword>
<dbReference type="AlphaFoldDB" id="A0A168RCM3"/>
<dbReference type="PATRIC" id="fig|29557.3.peg.405"/>
<proteinExistence type="predicted"/>
<dbReference type="STRING" id="29557.MGALLINA_04130"/>
<comment type="caution">
    <text evidence="3">The sequence shown here is derived from an EMBL/GenBank/DDBJ whole genome shotgun (WGS) entry which is preliminary data.</text>
</comment>